<dbReference type="OrthoDB" id="242661at2157"/>
<dbReference type="Proteomes" id="UP000199114">
    <property type="component" value="Unassembled WGS sequence"/>
</dbReference>
<name>A0A1H9LE13_9EURY</name>
<sequence length="206" mass="21963">MSNDIGATLLFLGGLVALSVVFAGVGTSFGQTDPLREGGPTPKFVVSDENVSFADGERTATVVENLSRVGRIEIERRDDGGVHISTAPDQQRERAKAIATANATVRDRLDEVGDYRLTVAHTYRVEAMNATARDAGDDAATFELRRDTASSDEDGVVVVERAPAADDGTVTLQVEHADSGEVRYSVRVDLTNGTVTQITEGVLLEL</sequence>
<reference evidence="2" key="1">
    <citation type="submission" date="2016-10" db="EMBL/GenBank/DDBJ databases">
        <authorList>
            <person name="Varghese N."/>
            <person name="Submissions S."/>
        </authorList>
    </citation>
    <scope>NUCLEOTIDE SEQUENCE [LARGE SCALE GENOMIC DNA]</scope>
    <source>
        <strain evidence="2">DSM 25055</strain>
    </source>
</reference>
<gene>
    <name evidence="1" type="ORF">SAMN04489841_2939</name>
</gene>
<evidence type="ECO:0000313" key="1">
    <source>
        <dbReference type="EMBL" id="SER09676.1"/>
    </source>
</evidence>
<dbReference type="STRING" id="1186196.SAMN04489841_2939"/>
<dbReference type="RefSeq" id="WP_090618489.1">
    <property type="nucleotide sequence ID" value="NZ_FOFD01000004.1"/>
</dbReference>
<dbReference type="AlphaFoldDB" id="A0A1H9LE13"/>
<protein>
    <submittedName>
        <fullName evidence="1">Uncharacterized protein</fullName>
    </submittedName>
</protein>
<proteinExistence type="predicted"/>
<dbReference type="EMBL" id="FOFD01000004">
    <property type="protein sequence ID" value="SER09676.1"/>
    <property type="molecule type" value="Genomic_DNA"/>
</dbReference>
<keyword evidence="2" id="KW-1185">Reference proteome</keyword>
<accession>A0A1H9LE13</accession>
<organism evidence="1 2">
    <name type="scientific">Natrinema salaciae</name>
    <dbReference type="NCBI Taxonomy" id="1186196"/>
    <lineage>
        <taxon>Archaea</taxon>
        <taxon>Methanobacteriati</taxon>
        <taxon>Methanobacteriota</taxon>
        <taxon>Stenosarchaea group</taxon>
        <taxon>Halobacteria</taxon>
        <taxon>Halobacteriales</taxon>
        <taxon>Natrialbaceae</taxon>
        <taxon>Natrinema</taxon>
    </lineage>
</organism>
<evidence type="ECO:0000313" key="2">
    <source>
        <dbReference type="Proteomes" id="UP000199114"/>
    </source>
</evidence>